<sequence length="67" mass="7188">MLGLSLTRLGEIRLSRPRLLRGRDDPFSPPTGAQARLEDAARRALVLDEAGPSPDDPEAAPAPRFPG</sequence>
<organism evidence="2 3">
    <name type="scientific">Palleronia pelagia</name>
    <dbReference type="NCBI Taxonomy" id="387096"/>
    <lineage>
        <taxon>Bacteria</taxon>
        <taxon>Pseudomonadati</taxon>
        <taxon>Pseudomonadota</taxon>
        <taxon>Alphaproteobacteria</taxon>
        <taxon>Rhodobacterales</taxon>
        <taxon>Roseobacteraceae</taxon>
        <taxon>Palleronia</taxon>
    </lineage>
</organism>
<evidence type="ECO:0000256" key="1">
    <source>
        <dbReference type="SAM" id="MobiDB-lite"/>
    </source>
</evidence>
<feature type="region of interest" description="Disordered" evidence="1">
    <location>
        <begin position="46"/>
        <end position="67"/>
    </location>
</feature>
<protein>
    <submittedName>
        <fullName evidence="2">Uncharacterized protein</fullName>
    </submittedName>
</protein>
<proteinExistence type="predicted"/>
<dbReference type="Proteomes" id="UP000199372">
    <property type="component" value="Unassembled WGS sequence"/>
</dbReference>
<name>A0A1H8LG56_9RHOB</name>
<gene>
    <name evidence="2" type="ORF">SAMN04488011_11062</name>
</gene>
<dbReference type="RefSeq" id="WP_091846599.1">
    <property type="nucleotide sequence ID" value="NZ_FOCM01000010.1"/>
</dbReference>
<dbReference type="EMBL" id="FOCM01000010">
    <property type="protein sequence ID" value="SEO04140.1"/>
    <property type="molecule type" value="Genomic_DNA"/>
</dbReference>
<keyword evidence="3" id="KW-1185">Reference proteome</keyword>
<evidence type="ECO:0000313" key="3">
    <source>
        <dbReference type="Proteomes" id="UP000199372"/>
    </source>
</evidence>
<dbReference type="AlphaFoldDB" id="A0A1H8LG56"/>
<reference evidence="3" key="1">
    <citation type="submission" date="2016-10" db="EMBL/GenBank/DDBJ databases">
        <authorList>
            <person name="Varghese N."/>
            <person name="Submissions S."/>
        </authorList>
    </citation>
    <scope>NUCLEOTIDE SEQUENCE [LARGE SCALE GENOMIC DNA]</scope>
    <source>
        <strain evidence="3">DSM 26893</strain>
    </source>
</reference>
<accession>A0A1H8LG56</accession>
<evidence type="ECO:0000313" key="2">
    <source>
        <dbReference type="EMBL" id="SEO04140.1"/>
    </source>
</evidence>